<evidence type="ECO:0000313" key="19">
    <source>
        <dbReference type="RefSeq" id="XP_013918703.1"/>
    </source>
</evidence>
<dbReference type="Gene3D" id="2.10.50.30">
    <property type="entry name" value="GPCR, family 3, nine cysteines domain"/>
    <property type="match status" value="1"/>
</dbReference>
<feature type="non-terminal residue" evidence="19">
    <location>
        <position position="1"/>
    </location>
</feature>
<dbReference type="InterPro" id="IPR011500">
    <property type="entry name" value="GPCR_3_9-Cys_dom"/>
</dbReference>
<dbReference type="GeneID" id="106546366"/>
<dbReference type="Pfam" id="PF07562">
    <property type="entry name" value="NCD3G"/>
    <property type="match status" value="1"/>
</dbReference>
<dbReference type="InterPro" id="IPR036723">
    <property type="entry name" value="Alpha-catenin/vinculin-like_sf"/>
</dbReference>
<evidence type="ECO:0000256" key="13">
    <source>
        <dbReference type="ARBA" id="ARBA00023203"/>
    </source>
</evidence>
<evidence type="ECO:0000256" key="9">
    <source>
        <dbReference type="ARBA" id="ARBA00022737"/>
    </source>
</evidence>
<dbReference type="GO" id="GO:0002102">
    <property type="term" value="C:podosome"/>
    <property type="evidence" value="ECO:0007669"/>
    <property type="project" value="UniProtKB-SubCell"/>
</dbReference>
<evidence type="ECO:0000256" key="8">
    <source>
        <dbReference type="ARBA" id="ARBA00022490"/>
    </source>
</evidence>
<dbReference type="GO" id="GO:0051015">
    <property type="term" value="F:actin filament binding"/>
    <property type="evidence" value="ECO:0007669"/>
    <property type="project" value="InterPro"/>
</dbReference>
<dbReference type="Gene3D" id="1.20.120.810">
    <property type="entry name" value="Vinculin, Vh2 four-helix bundle"/>
    <property type="match status" value="2"/>
</dbReference>
<reference evidence="19" key="1">
    <citation type="submission" date="2025-08" db="UniProtKB">
        <authorList>
            <consortium name="RefSeq"/>
        </authorList>
    </citation>
    <scope>IDENTIFICATION</scope>
    <source>
        <tissue evidence="19">Skeletal muscle</tissue>
    </source>
</reference>
<keyword evidence="14" id="KW-0206">Cytoskeleton</keyword>
<evidence type="ECO:0000256" key="12">
    <source>
        <dbReference type="ARBA" id="ARBA00023136"/>
    </source>
</evidence>
<dbReference type="GO" id="GO:0005912">
    <property type="term" value="C:adherens junction"/>
    <property type="evidence" value="ECO:0007669"/>
    <property type="project" value="UniProtKB-SubCell"/>
</dbReference>
<evidence type="ECO:0000256" key="14">
    <source>
        <dbReference type="ARBA" id="ARBA00023212"/>
    </source>
</evidence>
<dbReference type="OrthoDB" id="29742at2759"/>
<dbReference type="GO" id="GO:0007155">
    <property type="term" value="P:cell adhesion"/>
    <property type="evidence" value="ECO:0007669"/>
    <property type="project" value="UniProtKB-KW"/>
</dbReference>
<evidence type="ECO:0000256" key="11">
    <source>
        <dbReference type="ARBA" id="ARBA00022949"/>
    </source>
</evidence>
<feature type="domain" description="GPCR family 3 nine cysteines" evidence="17">
    <location>
        <begin position="304"/>
        <end position="341"/>
    </location>
</feature>
<dbReference type="InterPro" id="IPR038550">
    <property type="entry name" value="GPCR_3_9-Cys_sf"/>
</dbReference>
<dbReference type="KEGG" id="tsr:106546366"/>
<dbReference type="InterPro" id="IPR017997">
    <property type="entry name" value="Vinculin"/>
</dbReference>
<proteinExistence type="inferred from homology"/>
<dbReference type="FunFam" id="1.20.120.230:FF:000041">
    <property type="entry name" value="Vinculin"/>
    <property type="match status" value="1"/>
</dbReference>
<dbReference type="FunFam" id="1.20.120.810:FF:000001">
    <property type="entry name" value="Vinculin a"/>
    <property type="match status" value="1"/>
</dbReference>
<evidence type="ECO:0000256" key="15">
    <source>
        <dbReference type="ARBA" id="ARBA00024757"/>
    </source>
</evidence>
<evidence type="ECO:0000256" key="5">
    <source>
        <dbReference type="ARBA" id="ARBA00008376"/>
    </source>
</evidence>
<protein>
    <recommendedName>
        <fullName evidence="6">Vinculin</fullName>
    </recommendedName>
    <alternativeName>
        <fullName evidence="16">Metavinculin</fullName>
    </alternativeName>
</protein>
<comment type="similarity">
    <text evidence="5">Belongs to the vinculin/alpha-catenin family.</text>
</comment>
<evidence type="ECO:0000256" key="16">
    <source>
        <dbReference type="ARBA" id="ARBA00033411"/>
    </source>
</evidence>
<keyword evidence="18" id="KW-1185">Reference proteome</keyword>
<evidence type="ECO:0000256" key="10">
    <source>
        <dbReference type="ARBA" id="ARBA00022889"/>
    </source>
</evidence>
<keyword evidence="11" id="KW-0965">Cell junction</keyword>
<keyword evidence="10" id="KW-0130">Cell adhesion</keyword>
<dbReference type="PANTHER" id="PTHR46180">
    <property type="entry name" value="VINCULIN"/>
    <property type="match status" value="1"/>
</dbReference>
<evidence type="ECO:0000256" key="3">
    <source>
        <dbReference type="ARBA" id="ARBA00004278"/>
    </source>
</evidence>
<evidence type="ECO:0000256" key="7">
    <source>
        <dbReference type="ARBA" id="ARBA00022475"/>
    </source>
</evidence>
<dbReference type="Proteomes" id="UP000504617">
    <property type="component" value="Unplaced"/>
</dbReference>
<organism evidence="18 19">
    <name type="scientific">Thamnophis sirtalis</name>
    <dbReference type="NCBI Taxonomy" id="35019"/>
    <lineage>
        <taxon>Eukaryota</taxon>
        <taxon>Metazoa</taxon>
        <taxon>Chordata</taxon>
        <taxon>Craniata</taxon>
        <taxon>Vertebrata</taxon>
        <taxon>Euteleostomi</taxon>
        <taxon>Lepidosauria</taxon>
        <taxon>Squamata</taxon>
        <taxon>Bifurcata</taxon>
        <taxon>Unidentata</taxon>
        <taxon>Episquamata</taxon>
        <taxon>Toxicofera</taxon>
        <taxon>Serpentes</taxon>
        <taxon>Colubroidea</taxon>
        <taxon>Colubridae</taxon>
        <taxon>Natricinae</taxon>
        <taxon>Thamnophis</taxon>
    </lineage>
</organism>
<dbReference type="RefSeq" id="XP_013918703.1">
    <property type="nucleotide sequence ID" value="XM_014063228.1"/>
</dbReference>
<gene>
    <name evidence="19" type="primary">LOC106546366</name>
</gene>
<keyword evidence="13" id="KW-0009">Actin-binding</keyword>
<dbReference type="Gene3D" id="3.40.50.2300">
    <property type="match status" value="2"/>
</dbReference>
<keyword evidence="7" id="KW-1003">Cell membrane</keyword>
<evidence type="ECO:0000259" key="17">
    <source>
        <dbReference type="Pfam" id="PF07562"/>
    </source>
</evidence>
<comment type="function">
    <text evidence="15">Actin filament (F-actin)-binding protein involved in cell-matrix adhesion and cell-cell adhesion. Regulates cell-surface E-cadherin expression and potentiates mechanosensing by the E-cadherin complex. May also play important roles in cell morphology and locomotion.</text>
</comment>
<evidence type="ECO:0000256" key="6">
    <source>
        <dbReference type="ARBA" id="ARBA00014125"/>
    </source>
</evidence>
<name>A0A6I9Y4A7_9SAUR</name>
<keyword evidence="12" id="KW-0472">Membrane</keyword>
<evidence type="ECO:0000256" key="2">
    <source>
        <dbReference type="ARBA" id="ARBA00004245"/>
    </source>
</evidence>
<accession>A0A6I9Y4A7</accession>
<evidence type="ECO:0000256" key="1">
    <source>
        <dbReference type="ARBA" id="ARBA00004188"/>
    </source>
</evidence>
<keyword evidence="8" id="KW-0963">Cytoplasm</keyword>
<evidence type="ECO:0000256" key="4">
    <source>
        <dbReference type="ARBA" id="ARBA00004536"/>
    </source>
</evidence>
<keyword evidence="9" id="KW-0677">Repeat</keyword>
<dbReference type="InterPro" id="IPR000633">
    <property type="entry name" value="Vinculin_CS"/>
</dbReference>
<dbReference type="GO" id="GO:0042383">
    <property type="term" value="C:sarcolemma"/>
    <property type="evidence" value="ECO:0007669"/>
    <property type="project" value="UniProtKB-SubCell"/>
</dbReference>
<evidence type="ECO:0000313" key="18">
    <source>
        <dbReference type="Proteomes" id="UP000504617"/>
    </source>
</evidence>
<comment type="subcellular location">
    <subcellularLocation>
        <location evidence="4">Cell junction</location>
        <location evidence="4">Adherens junction</location>
    </subcellularLocation>
    <subcellularLocation>
        <location evidence="3">Cell membrane</location>
        <location evidence="3">Sarcolemma</location>
        <topology evidence="3">Peripheral membrane protein</topology>
        <orientation evidence="3">Cytoplasmic side</orientation>
    </subcellularLocation>
    <subcellularLocation>
        <location evidence="1">Cell projection</location>
        <location evidence="1">Podosome</location>
    </subcellularLocation>
    <subcellularLocation>
        <location evidence="2">Cytoplasm</location>
        <location evidence="2">Cytoskeleton</location>
    </subcellularLocation>
</comment>
<dbReference type="GO" id="GO:0005198">
    <property type="term" value="F:structural molecule activity"/>
    <property type="evidence" value="ECO:0007669"/>
    <property type="project" value="InterPro"/>
</dbReference>
<dbReference type="AlphaFoldDB" id="A0A6I9Y4A7"/>
<dbReference type="GO" id="GO:0004930">
    <property type="term" value="F:G protein-coupled receptor activity"/>
    <property type="evidence" value="ECO:0007669"/>
    <property type="project" value="InterPro"/>
</dbReference>
<dbReference type="Pfam" id="PF01044">
    <property type="entry name" value="Vinculin"/>
    <property type="match status" value="1"/>
</dbReference>
<dbReference type="PROSITE" id="PS00664">
    <property type="entry name" value="VINCULIN_2"/>
    <property type="match status" value="1"/>
</dbReference>
<sequence length="349" mass="39596">RTPGGNRANINFAFIILIYRVENACTKLVQAAQMLQTDPYSVPARDYLIDGSRGILSGTSDLLLTFDEAEVRRIIRVCKGILEYLTVAEVVETMEDLVTYTKNLGPGMTKMAKMIDERQQELTHQEHRVMLVNSMNTVKELLPVLISAMKIFVTTKNSRSQGIEEALKNRKFTVEKMSTEINEIIRVLQLTSWDEDAWASKDTEAIKRALALIDSKMNQAKGWLRDPTAPAGLSFNNSADERIFFNDKRQVTGGFDIINMVTFANKSLKKVKVGRLDPNAPEGDQLTINKDRIEWHKSFNQALPISLCNEYCHPGYWKRRMEGEKFCCYDCVPCPEGKISDKMGQLIDV</sequence>
<dbReference type="SUPFAM" id="SSF47220">
    <property type="entry name" value="alpha-catenin/vinculin-like"/>
    <property type="match status" value="2"/>
</dbReference>
<dbReference type="InterPro" id="IPR006077">
    <property type="entry name" value="Vinculin/catenin"/>
</dbReference>
<dbReference type="PROSITE" id="PS00663">
    <property type="entry name" value="VINCULIN_1"/>
    <property type="match status" value="1"/>
</dbReference>